<dbReference type="PANTHER" id="PTHR48070:SF6">
    <property type="entry name" value="ESTERASE OVCA2"/>
    <property type="match status" value="1"/>
</dbReference>
<dbReference type="PANTHER" id="PTHR48070">
    <property type="entry name" value="ESTERASE OVCA2"/>
    <property type="match status" value="1"/>
</dbReference>
<organism evidence="4 5">
    <name type="scientific">Polistes dominula</name>
    <name type="common">European paper wasp</name>
    <name type="synonym">Vespa dominula</name>
    <dbReference type="NCBI Taxonomy" id="743375"/>
    <lineage>
        <taxon>Eukaryota</taxon>
        <taxon>Metazoa</taxon>
        <taxon>Ecdysozoa</taxon>
        <taxon>Arthropoda</taxon>
        <taxon>Hexapoda</taxon>
        <taxon>Insecta</taxon>
        <taxon>Pterygota</taxon>
        <taxon>Neoptera</taxon>
        <taxon>Endopterygota</taxon>
        <taxon>Hymenoptera</taxon>
        <taxon>Apocrita</taxon>
        <taxon>Aculeata</taxon>
        <taxon>Vespoidea</taxon>
        <taxon>Vespidae</taxon>
        <taxon>Polistinae</taxon>
        <taxon>Polistini</taxon>
        <taxon>Polistes</taxon>
    </lineage>
</organism>
<dbReference type="InterPro" id="IPR029058">
    <property type="entry name" value="AB_hydrolase_fold"/>
</dbReference>
<dbReference type="Proteomes" id="UP000694924">
    <property type="component" value="Unplaced"/>
</dbReference>
<reference evidence="5" key="1">
    <citation type="submission" date="2025-08" db="UniProtKB">
        <authorList>
            <consortium name="RefSeq"/>
        </authorList>
    </citation>
    <scope>IDENTIFICATION</scope>
    <source>
        <tissue evidence="5">Whole body</tissue>
    </source>
</reference>
<proteinExistence type="inferred from homology"/>
<dbReference type="Pfam" id="PF03959">
    <property type="entry name" value="FSH1"/>
    <property type="match status" value="1"/>
</dbReference>
<dbReference type="InterPro" id="IPR005645">
    <property type="entry name" value="FSH-like_dom"/>
</dbReference>
<keyword evidence="4" id="KW-1185">Reference proteome</keyword>
<dbReference type="GeneID" id="107069984"/>
<dbReference type="SUPFAM" id="SSF53474">
    <property type="entry name" value="alpha/beta-Hydrolases"/>
    <property type="match status" value="1"/>
</dbReference>
<dbReference type="Gene3D" id="3.40.50.1820">
    <property type="entry name" value="alpha/beta hydrolase"/>
    <property type="match status" value="1"/>
</dbReference>
<name>A0ABM1ISP9_POLDO</name>
<dbReference type="InterPro" id="IPR050593">
    <property type="entry name" value="LovG"/>
</dbReference>
<gene>
    <name evidence="5" type="primary">LOC107069984</name>
</gene>
<evidence type="ECO:0000313" key="4">
    <source>
        <dbReference type="Proteomes" id="UP000694924"/>
    </source>
</evidence>
<sequence>MPVAPDKLRILAIHGYHQSDVIFKKKLGFLRKSFNRELELTFIRAPHKIPTENETDKDSKESGYGWWFNTEDHVFKATVPSDHCIGFEESLELVKKTHQEQGPFDGILGFSQGAAFATILCIMQKKNMYPFRFNFAIIISGFKSLCKLHAEYYTETIDIPSLHIYGRTDKVIPTDMTEKVCGLFKYCNRVIHDGGHYMPSQKHVYETFIITMMKKKNELINSF</sequence>
<comment type="similarity">
    <text evidence="1">Belongs to the LovG family.</text>
</comment>
<evidence type="ECO:0000259" key="3">
    <source>
        <dbReference type="Pfam" id="PF03959"/>
    </source>
</evidence>
<accession>A0ABM1ISP9</accession>
<dbReference type="RefSeq" id="XP_015183236.1">
    <property type="nucleotide sequence ID" value="XM_015327750.1"/>
</dbReference>
<evidence type="ECO:0000313" key="5">
    <source>
        <dbReference type="RefSeq" id="XP_015183236.1"/>
    </source>
</evidence>
<protein>
    <submittedName>
        <fullName evidence="5">UPF0483 protein CG5412</fullName>
    </submittedName>
</protein>
<feature type="domain" description="Serine hydrolase" evidence="3">
    <location>
        <begin position="7"/>
        <end position="205"/>
    </location>
</feature>
<keyword evidence="2" id="KW-0378">Hydrolase</keyword>
<evidence type="ECO:0000256" key="2">
    <source>
        <dbReference type="ARBA" id="ARBA00022801"/>
    </source>
</evidence>
<evidence type="ECO:0000256" key="1">
    <source>
        <dbReference type="ARBA" id="ARBA00005863"/>
    </source>
</evidence>